<keyword evidence="1" id="KW-0812">Transmembrane</keyword>
<keyword evidence="1" id="KW-1133">Transmembrane helix</keyword>
<feature type="transmembrane region" description="Helical" evidence="1">
    <location>
        <begin position="36"/>
        <end position="56"/>
    </location>
</feature>
<accession>A0A9W4RZM9</accession>
<evidence type="ECO:0000256" key="1">
    <source>
        <dbReference type="SAM" id="Phobius"/>
    </source>
</evidence>
<dbReference type="AlphaFoldDB" id="A0A9W4RZM9"/>
<dbReference type="Proteomes" id="UP001152533">
    <property type="component" value="Unassembled WGS sequence"/>
</dbReference>
<keyword evidence="3" id="KW-1185">Reference proteome</keyword>
<feature type="transmembrane region" description="Helical" evidence="1">
    <location>
        <begin position="83"/>
        <end position="105"/>
    </location>
</feature>
<organism evidence="2 3">
    <name type="scientific">Colletotrichum noveboracense</name>
    <dbReference type="NCBI Taxonomy" id="2664923"/>
    <lineage>
        <taxon>Eukaryota</taxon>
        <taxon>Fungi</taxon>
        <taxon>Dikarya</taxon>
        <taxon>Ascomycota</taxon>
        <taxon>Pezizomycotina</taxon>
        <taxon>Sordariomycetes</taxon>
        <taxon>Hypocreomycetidae</taxon>
        <taxon>Glomerellales</taxon>
        <taxon>Glomerellaceae</taxon>
        <taxon>Colletotrichum</taxon>
        <taxon>Colletotrichum gloeosporioides species complex</taxon>
    </lineage>
</organism>
<sequence>MENTDKPDTRKDASRLECTYDRMVLESNEIPFRKNLVAALCSWLMLAGFVVFPGTFSSLSRTNFLGNSEPGRLVQSIVRNMPLLWVAGICCGLGLTGLLWIWWTLRHNYVWLIGRIFVVYTAQEGVWSITAVVASCFAVAQCITMSAVLVVYHFWLLYITKSEGSFEILTKS</sequence>
<dbReference type="EMBL" id="CAMGZC010000749">
    <property type="protein sequence ID" value="CAI0649777.1"/>
    <property type="molecule type" value="Genomic_DNA"/>
</dbReference>
<protein>
    <submittedName>
        <fullName evidence="2">Uncharacterized protein</fullName>
    </submittedName>
</protein>
<feature type="transmembrane region" description="Helical" evidence="1">
    <location>
        <begin position="126"/>
        <end position="155"/>
    </location>
</feature>
<evidence type="ECO:0000313" key="3">
    <source>
        <dbReference type="Proteomes" id="UP001152533"/>
    </source>
</evidence>
<evidence type="ECO:0000313" key="2">
    <source>
        <dbReference type="EMBL" id="CAI0649777.1"/>
    </source>
</evidence>
<keyword evidence="1" id="KW-0472">Membrane</keyword>
<gene>
    <name evidence="2" type="ORF">CGXH109_LOCUS89294</name>
</gene>
<comment type="caution">
    <text evidence="2">The sequence shown here is derived from an EMBL/GenBank/DDBJ whole genome shotgun (WGS) entry which is preliminary data.</text>
</comment>
<name>A0A9W4RZM9_9PEZI</name>
<reference evidence="2" key="1">
    <citation type="submission" date="2022-08" db="EMBL/GenBank/DDBJ databases">
        <authorList>
            <person name="Giroux E."/>
            <person name="Giroux E."/>
        </authorList>
    </citation>
    <scope>NUCLEOTIDE SEQUENCE</scope>
    <source>
        <strain evidence="2">H1091258</strain>
    </source>
</reference>
<proteinExistence type="predicted"/>